<sequence>MTTVDCQPITGQLVPVDVATRSKNEVHKGTCQSFEFEETIVNRDKEKKGDTFVFEPFSSEVIISEKKHQAKVRLVACPDNSDFRKIDIIRVAFLVALLGTLKGAKNCKTETRIPTFFLGRSTFWSELNTLRARKKLRARRETSFDSSDKLISRDSSLKIKRAQDGSALNPEEARKT</sequence>
<comment type="caution">
    <text evidence="1">The sequence shown here is derived from an EMBL/GenBank/DDBJ whole genome shotgun (WGS) entry which is preliminary data.</text>
</comment>
<dbReference type="AlphaFoldDB" id="A0ABD1ZYK0"/>
<dbReference type="Proteomes" id="UP001607302">
    <property type="component" value="Unassembled WGS sequence"/>
</dbReference>
<accession>A0ABD1ZYK0</accession>
<organism evidence="1 2">
    <name type="scientific">Vespula squamosa</name>
    <name type="common">Southern yellow jacket</name>
    <name type="synonym">Wasp</name>
    <dbReference type="NCBI Taxonomy" id="30214"/>
    <lineage>
        <taxon>Eukaryota</taxon>
        <taxon>Metazoa</taxon>
        <taxon>Ecdysozoa</taxon>
        <taxon>Arthropoda</taxon>
        <taxon>Hexapoda</taxon>
        <taxon>Insecta</taxon>
        <taxon>Pterygota</taxon>
        <taxon>Neoptera</taxon>
        <taxon>Endopterygota</taxon>
        <taxon>Hymenoptera</taxon>
        <taxon>Apocrita</taxon>
        <taxon>Aculeata</taxon>
        <taxon>Vespoidea</taxon>
        <taxon>Vespidae</taxon>
        <taxon>Vespinae</taxon>
        <taxon>Vespula</taxon>
    </lineage>
</organism>
<protein>
    <submittedName>
        <fullName evidence="1">Uncharacterized protein</fullName>
    </submittedName>
</protein>
<keyword evidence="2" id="KW-1185">Reference proteome</keyword>
<evidence type="ECO:0000313" key="1">
    <source>
        <dbReference type="EMBL" id="KAL2713448.1"/>
    </source>
</evidence>
<name>A0ABD1ZYK0_VESSQ</name>
<proteinExistence type="predicted"/>
<evidence type="ECO:0000313" key="2">
    <source>
        <dbReference type="Proteomes" id="UP001607302"/>
    </source>
</evidence>
<dbReference type="EMBL" id="JAUDFV010000158">
    <property type="protein sequence ID" value="KAL2713448.1"/>
    <property type="molecule type" value="Genomic_DNA"/>
</dbReference>
<reference evidence="1 2" key="1">
    <citation type="journal article" date="2024" name="Ann. Entomol. Soc. Am.">
        <title>Genomic analyses of the southern and eastern yellowjacket wasps (Hymenoptera: Vespidae) reveal evolutionary signatures of social life.</title>
        <authorList>
            <person name="Catto M.A."/>
            <person name="Caine P.B."/>
            <person name="Orr S.E."/>
            <person name="Hunt B.G."/>
            <person name="Goodisman M.A.D."/>
        </authorList>
    </citation>
    <scope>NUCLEOTIDE SEQUENCE [LARGE SCALE GENOMIC DNA]</scope>
    <source>
        <strain evidence="1">233</strain>
        <tissue evidence="1">Head and thorax</tissue>
    </source>
</reference>
<gene>
    <name evidence="1" type="ORF">V1478_017146</name>
</gene>